<reference evidence="20" key="1">
    <citation type="journal article" date="2011" name="Zootaxa">
        <title>Molecular and morphological description of a new species of Halisarca (Demospongiae: Halisarcida) from Mediterranean Sea and a redescription of the type species Halisarca dujardini.</title>
        <authorList>
            <person name="Ereskovsky A.V."/>
            <person name="Lavrov D.V."/>
            <person name="Boury-Esnault N."/>
            <person name="Vacelet J."/>
        </authorList>
    </citation>
    <scope>NUCLEOTIDE SEQUENCE</scope>
</reference>
<dbReference type="PANTHER" id="PTHR42829">
    <property type="entry name" value="NADH-UBIQUINONE OXIDOREDUCTASE CHAIN 5"/>
    <property type="match status" value="1"/>
</dbReference>
<feature type="domain" description="NADH:quinone oxidoreductase/Mrp antiporter transmembrane" evidence="17">
    <location>
        <begin position="130"/>
        <end position="417"/>
    </location>
</feature>
<dbReference type="InterPro" id="IPR003945">
    <property type="entry name" value="NU5C-like"/>
</dbReference>
<dbReference type="InterPro" id="IPR001750">
    <property type="entry name" value="ND/Mrp_TM"/>
</dbReference>
<evidence type="ECO:0000256" key="3">
    <source>
        <dbReference type="ARBA" id="ARBA00021096"/>
    </source>
</evidence>
<dbReference type="PRINTS" id="PR01435">
    <property type="entry name" value="NPOXDRDTASE5"/>
</dbReference>
<dbReference type="Gene3D" id="1.20.5.2700">
    <property type="match status" value="1"/>
</dbReference>
<keyword evidence="5" id="KW-0679">Respiratory chain</keyword>
<dbReference type="PANTHER" id="PTHR42829:SF2">
    <property type="entry name" value="NADH-UBIQUINONE OXIDOREDUCTASE CHAIN 5"/>
    <property type="match status" value="1"/>
</dbReference>
<feature type="transmembrane region" description="Helical" evidence="16">
    <location>
        <begin position="489"/>
        <end position="511"/>
    </location>
</feature>
<dbReference type="PRINTS" id="PR01434">
    <property type="entry name" value="NADHDHGNASE5"/>
</dbReference>
<dbReference type="InterPro" id="IPR001516">
    <property type="entry name" value="Proton_antipo_N"/>
</dbReference>
<keyword evidence="7" id="KW-0999">Mitochondrion inner membrane</keyword>
<dbReference type="Pfam" id="PF00662">
    <property type="entry name" value="Proton_antipo_N"/>
    <property type="match status" value="1"/>
</dbReference>
<dbReference type="Pfam" id="PF00361">
    <property type="entry name" value="Proton_antipo_M"/>
    <property type="match status" value="1"/>
</dbReference>
<keyword evidence="9" id="KW-0249">Electron transport</keyword>
<feature type="transmembrane region" description="Helical" evidence="16">
    <location>
        <begin position="136"/>
        <end position="155"/>
    </location>
</feature>
<keyword evidence="14 16" id="KW-0472">Membrane</keyword>
<keyword evidence="12 16" id="KW-0830">Ubiquinone</keyword>
<geneLocation type="mitochondrion" evidence="20"/>
<evidence type="ECO:0000256" key="13">
    <source>
        <dbReference type="ARBA" id="ARBA00023128"/>
    </source>
</evidence>
<feature type="transmembrane region" description="Helical" evidence="16">
    <location>
        <begin position="30"/>
        <end position="49"/>
    </location>
</feature>
<comment type="function">
    <text evidence="16">Core subunit of the mitochondrial membrane respiratory chain NADH dehydrogenase (Complex I) which catalyzes electron transfer from NADH through the respiratory chain, using ubiquinone as an electron acceptor. Essential for the catalytic activity and assembly of complex I.</text>
</comment>
<feature type="transmembrane region" description="Helical" evidence="16">
    <location>
        <begin position="300"/>
        <end position="320"/>
    </location>
</feature>
<keyword evidence="4 16" id="KW-0813">Transport</keyword>
<gene>
    <name evidence="20" type="primary">nad5</name>
</gene>
<evidence type="ECO:0000256" key="7">
    <source>
        <dbReference type="ARBA" id="ARBA00022792"/>
    </source>
</evidence>
<comment type="similarity">
    <text evidence="16">Belongs to the complex I subunit 5 family.</text>
</comment>
<dbReference type="GO" id="GO:0005743">
    <property type="term" value="C:mitochondrial inner membrane"/>
    <property type="evidence" value="ECO:0007669"/>
    <property type="project" value="UniProtKB-SubCell"/>
</dbReference>
<evidence type="ECO:0000313" key="20">
    <source>
        <dbReference type="EMBL" id="ADT81733.1"/>
    </source>
</evidence>
<organism evidence="20">
    <name type="scientific">Halisarca harmelini</name>
    <dbReference type="NCBI Taxonomy" id="936147"/>
    <lineage>
        <taxon>Eukaryota</taxon>
        <taxon>Metazoa</taxon>
        <taxon>Porifera</taxon>
        <taxon>Demospongiae</taxon>
        <taxon>Verongimorpha</taxon>
        <taxon>Chondrillida</taxon>
        <taxon>Halisarcidae</taxon>
        <taxon>Halisarca</taxon>
    </lineage>
</organism>
<keyword evidence="11 16" id="KW-0520">NAD</keyword>
<dbReference type="InterPro" id="IPR010934">
    <property type="entry name" value="NADH_DH_su5_C"/>
</dbReference>
<keyword evidence="8" id="KW-1278">Translocase</keyword>
<dbReference type="InterPro" id="IPR018393">
    <property type="entry name" value="NADHpl_OxRdtase_5_subgr"/>
</dbReference>
<dbReference type="Pfam" id="PF06455">
    <property type="entry name" value="NADH5_C"/>
    <property type="match status" value="1"/>
</dbReference>
<evidence type="ECO:0000256" key="12">
    <source>
        <dbReference type="ARBA" id="ARBA00023075"/>
    </source>
</evidence>
<evidence type="ECO:0000256" key="15">
    <source>
        <dbReference type="ARBA" id="ARBA00049551"/>
    </source>
</evidence>
<feature type="transmembrane region" description="Helical" evidence="16">
    <location>
        <begin position="332"/>
        <end position="349"/>
    </location>
</feature>
<evidence type="ECO:0000256" key="4">
    <source>
        <dbReference type="ARBA" id="ARBA00022448"/>
    </source>
</evidence>
<name>E7E2K7_9METZ</name>
<feature type="transmembrane region" description="Helical" evidence="16">
    <location>
        <begin position="244"/>
        <end position="263"/>
    </location>
</feature>
<feature type="domain" description="NADH dehydrogenase subunit 5 C-terminal" evidence="19">
    <location>
        <begin position="421"/>
        <end position="604"/>
    </location>
</feature>
<evidence type="ECO:0000256" key="14">
    <source>
        <dbReference type="ARBA" id="ARBA00023136"/>
    </source>
</evidence>
<dbReference type="EMBL" id="HQ606142">
    <property type="protein sequence ID" value="ADT81733.1"/>
    <property type="molecule type" value="Genomic_DNA"/>
</dbReference>
<evidence type="ECO:0000256" key="5">
    <source>
        <dbReference type="ARBA" id="ARBA00022660"/>
    </source>
</evidence>
<keyword evidence="20" id="KW-0560">Oxidoreductase</keyword>
<evidence type="ECO:0000259" key="17">
    <source>
        <dbReference type="Pfam" id="PF00361"/>
    </source>
</evidence>
<evidence type="ECO:0000256" key="1">
    <source>
        <dbReference type="ARBA" id="ARBA00004448"/>
    </source>
</evidence>
<evidence type="ECO:0000259" key="19">
    <source>
        <dbReference type="Pfam" id="PF06455"/>
    </source>
</evidence>
<keyword evidence="10 16" id="KW-1133">Transmembrane helix</keyword>
<feature type="transmembrane region" description="Helical" evidence="16">
    <location>
        <begin position="84"/>
        <end position="101"/>
    </location>
</feature>
<evidence type="ECO:0000256" key="2">
    <source>
        <dbReference type="ARBA" id="ARBA00012944"/>
    </source>
</evidence>
<keyword evidence="6 16" id="KW-0812">Transmembrane</keyword>
<comment type="subcellular location">
    <subcellularLocation>
        <location evidence="1">Mitochondrion inner membrane</location>
        <topology evidence="1">Multi-pass membrane protein</topology>
    </subcellularLocation>
</comment>
<feature type="transmembrane region" description="Helical" evidence="16">
    <location>
        <begin position="207"/>
        <end position="232"/>
    </location>
</feature>
<accession>E7E2K7</accession>
<feature type="transmembrane region" description="Helical" evidence="16">
    <location>
        <begin position="451"/>
        <end position="469"/>
    </location>
</feature>
<evidence type="ECO:0000256" key="8">
    <source>
        <dbReference type="ARBA" id="ARBA00022967"/>
    </source>
</evidence>
<dbReference type="NCBIfam" id="NF005141">
    <property type="entry name" value="PRK06590.1"/>
    <property type="match status" value="1"/>
</dbReference>
<dbReference type="GO" id="GO:0003954">
    <property type="term" value="F:NADH dehydrogenase activity"/>
    <property type="evidence" value="ECO:0007669"/>
    <property type="project" value="TreeGrafter"/>
</dbReference>
<sequence length="608" mass="68393">MYILVLFVPLLSAIISGLFGRRIGTRGAGIFTSSCIVISFIISCFIFYETTLNMSPVYIKLWRWFDSELFTGNFGLQFDSLTGSMLFVITSVSALVHIYSTGYMKGDPHIPRFMSYLSFFTFLMIVLVTSDNYIQLFIGWEGVGLCSYLLINFWFTRIKANKAAIKAMLVNRVGDIGLVLAMFMILREFGSLEFSIINNLLIIESESSNIICFLLFVGAIGKSAQLGLHTWLPDAMEGPTPVSALIHAATMVTAGVFLIIRSAPLFEFAPFTLTFVTIIGALTAFFAATIGVVQNDLKKVIAYSTCSQLGYMVMICGLSNYSTSLFHLMNHAFFKALLFLSAGSVIHAVSDEQDMRKMGGLIKSIPLTYIMIFIGSLSLMGFPYLTGFYSKDLILELTYNKYYMAFAYWLGSLSALLTAFYSTRLIYLTFFTNTNSRKEALVGIHEPSFNIIYPLIFLAFGSIFIGYLGKEMIISNVIHPIVPGYIKTFPLILSLFGGVLAFFLYSFNIFWWTPTTRGVYLTFYTFFNSAWQFNYIINHFLVQNVWRFGHNITYKVIDRGLLEQLGPNGISRVIINLTQKMSNLQGGMVFNYALIMILFTTLFISGVI</sequence>
<feature type="transmembrane region" description="Helical" evidence="16">
    <location>
        <begin position="167"/>
        <end position="187"/>
    </location>
</feature>
<dbReference type="AlphaFoldDB" id="E7E2K7"/>
<comment type="catalytic activity">
    <reaction evidence="15 16">
        <text>a ubiquinone + NADH + 5 H(+)(in) = a ubiquinol + NAD(+) + 4 H(+)(out)</text>
        <dbReference type="Rhea" id="RHEA:29091"/>
        <dbReference type="Rhea" id="RHEA-COMP:9565"/>
        <dbReference type="Rhea" id="RHEA-COMP:9566"/>
        <dbReference type="ChEBI" id="CHEBI:15378"/>
        <dbReference type="ChEBI" id="CHEBI:16389"/>
        <dbReference type="ChEBI" id="CHEBI:17976"/>
        <dbReference type="ChEBI" id="CHEBI:57540"/>
        <dbReference type="ChEBI" id="CHEBI:57945"/>
        <dbReference type="EC" id="7.1.1.2"/>
    </reaction>
</comment>
<evidence type="ECO:0000256" key="9">
    <source>
        <dbReference type="ARBA" id="ARBA00022982"/>
    </source>
</evidence>
<dbReference type="GO" id="GO:0042773">
    <property type="term" value="P:ATP synthesis coupled electron transport"/>
    <property type="evidence" value="ECO:0007669"/>
    <property type="project" value="InterPro"/>
</dbReference>
<evidence type="ECO:0000256" key="10">
    <source>
        <dbReference type="ARBA" id="ARBA00022989"/>
    </source>
</evidence>
<feature type="transmembrane region" description="Helical" evidence="16">
    <location>
        <begin position="518"/>
        <end position="537"/>
    </location>
</feature>
<evidence type="ECO:0000256" key="6">
    <source>
        <dbReference type="ARBA" id="ARBA00022692"/>
    </source>
</evidence>
<proteinExistence type="inferred from homology"/>
<dbReference type="NCBIfam" id="TIGR01974">
    <property type="entry name" value="NDH_I_L"/>
    <property type="match status" value="1"/>
</dbReference>
<protein>
    <recommendedName>
        <fullName evidence="3 16">NADH-ubiquinone oxidoreductase chain 5</fullName>
        <ecNumber evidence="2 16">7.1.1.2</ecNumber>
    </recommendedName>
</protein>
<dbReference type="EC" id="7.1.1.2" evidence="2 16"/>
<dbReference type="GO" id="GO:0015990">
    <property type="term" value="P:electron transport coupled proton transport"/>
    <property type="evidence" value="ECO:0007669"/>
    <property type="project" value="TreeGrafter"/>
</dbReference>
<keyword evidence="13 16" id="KW-0496">Mitochondrion</keyword>
<feature type="transmembrane region" description="Helical" evidence="16">
    <location>
        <begin position="406"/>
        <end position="430"/>
    </location>
</feature>
<evidence type="ECO:0000256" key="11">
    <source>
        <dbReference type="ARBA" id="ARBA00023027"/>
    </source>
</evidence>
<feature type="transmembrane region" description="Helical" evidence="16">
    <location>
        <begin position="589"/>
        <end position="607"/>
    </location>
</feature>
<feature type="transmembrane region" description="Helical" evidence="16">
    <location>
        <begin position="113"/>
        <end position="130"/>
    </location>
</feature>
<evidence type="ECO:0000256" key="16">
    <source>
        <dbReference type="RuleBase" id="RU003404"/>
    </source>
</evidence>
<dbReference type="GO" id="GO:0008137">
    <property type="term" value="F:NADH dehydrogenase (ubiquinone) activity"/>
    <property type="evidence" value="ECO:0007669"/>
    <property type="project" value="UniProtKB-EC"/>
</dbReference>
<feature type="transmembrane region" description="Helical" evidence="16">
    <location>
        <begin position="361"/>
        <end position="386"/>
    </location>
</feature>
<feature type="domain" description="NADH-Ubiquinone oxidoreductase (complex I) chain 5 N-terminal" evidence="18">
    <location>
        <begin position="64"/>
        <end position="114"/>
    </location>
</feature>
<feature type="transmembrane region" description="Helical" evidence="16">
    <location>
        <begin position="269"/>
        <end position="293"/>
    </location>
</feature>
<evidence type="ECO:0000259" key="18">
    <source>
        <dbReference type="Pfam" id="PF00662"/>
    </source>
</evidence>